<dbReference type="Gene3D" id="1.10.230.10">
    <property type="entry name" value="Cytochrome P450-Terp, domain 2"/>
    <property type="match status" value="1"/>
</dbReference>
<accession>A0A7S8EDT3</accession>
<dbReference type="InterPro" id="IPR019810">
    <property type="entry name" value="Citrate_synthase_AS"/>
</dbReference>
<dbReference type="KEGG" id="pmet:G4Y79_06210"/>
<dbReference type="Proteomes" id="UP000594468">
    <property type="component" value="Chromosome"/>
</dbReference>
<evidence type="ECO:0000256" key="1">
    <source>
        <dbReference type="ARBA" id="ARBA00005163"/>
    </source>
</evidence>
<dbReference type="GO" id="GO:0006099">
    <property type="term" value="P:tricarboxylic acid cycle"/>
    <property type="evidence" value="ECO:0007669"/>
    <property type="project" value="UniProtKB-UniPathway"/>
</dbReference>
<protein>
    <recommendedName>
        <fullName evidence="5">Citrate synthase</fullName>
    </recommendedName>
</protein>
<evidence type="ECO:0000313" key="8">
    <source>
        <dbReference type="EMBL" id="QPC85130.1"/>
    </source>
</evidence>
<evidence type="ECO:0000256" key="4">
    <source>
        <dbReference type="ARBA" id="ARBA00049288"/>
    </source>
</evidence>
<keyword evidence="3 5" id="KW-0808">Transferase</keyword>
<dbReference type="RefSeq" id="WP_195173193.1">
    <property type="nucleotide sequence ID" value="NZ_CP062983.1"/>
</dbReference>
<evidence type="ECO:0000313" key="9">
    <source>
        <dbReference type="Proteomes" id="UP000594468"/>
    </source>
</evidence>
<evidence type="ECO:0000256" key="3">
    <source>
        <dbReference type="ARBA" id="ARBA00022679"/>
    </source>
</evidence>
<evidence type="ECO:0000256" key="7">
    <source>
        <dbReference type="RuleBase" id="RU003406"/>
    </source>
</evidence>
<proteinExistence type="inferred from homology"/>
<comment type="pathway">
    <text evidence="1">Carbohydrate metabolism; tricarboxylic acid cycle.</text>
</comment>
<organism evidence="8 9">
    <name type="scientific">Phototrophicus methaneseepsis</name>
    <dbReference type="NCBI Taxonomy" id="2710758"/>
    <lineage>
        <taxon>Bacteria</taxon>
        <taxon>Bacillati</taxon>
        <taxon>Chloroflexota</taxon>
        <taxon>Candidatus Thermofontia</taxon>
        <taxon>Phototrophicales</taxon>
        <taxon>Phototrophicaceae</taxon>
        <taxon>Phototrophicus</taxon>
    </lineage>
</organism>
<comment type="catalytic activity">
    <reaction evidence="4">
        <text>oxaloacetate + acetyl-CoA + H2O = citrate + CoA + H(+)</text>
        <dbReference type="Rhea" id="RHEA:16845"/>
        <dbReference type="ChEBI" id="CHEBI:15377"/>
        <dbReference type="ChEBI" id="CHEBI:15378"/>
        <dbReference type="ChEBI" id="CHEBI:16452"/>
        <dbReference type="ChEBI" id="CHEBI:16947"/>
        <dbReference type="ChEBI" id="CHEBI:57287"/>
        <dbReference type="ChEBI" id="CHEBI:57288"/>
        <dbReference type="EC" id="2.3.3.16"/>
    </reaction>
</comment>
<evidence type="ECO:0000256" key="5">
    <source>
        <dbReference type="PIRNR" id="PIRNR001369"/>
    </source>
</evidence>
<reference evidence="8 9" key="1">
    <citation type="submission" date="2020-02" db="EMBL/GenBank/DDBJ databases">
        <authorList>
            <person name="Zheng R.K."/>
            <person name="Sun C.M."/>
        </authorList>
    </citation>
    <scope>NUCLEOTIDE SEQUENCE [LARGE SCALE GENOMIC DNA]</scope>
    <source>
        <strain evidence="9">rifampicinis</strain>
    </source>
</reference>
<dbReference type="Gene3D" id="1.10.580.10">
    <property type="entry name" value="Citrate Synthase, domain 1"/>
    <property type="match status" value="1"/>
</dbReference>
<evidence type="ECO:0000256" key="2">
    <source>
        <dbReference type="ARBA" id="ARBA00010566"/>
    </source>
</evidence>
<dbReference type="PANTHER" id="PTHR11739:SF23">
    <property type="entry name" value="CITRATE SYNTHASE 2-RELATED"/>
    <property type="match status" value="1"/>
</dbReference>
<dbReference type="EMBL" id="CP062983">
    <property type="protein sequence ID" value="QPC85130.1"/>
    <property type="molecule type" value="Genomic_DNA"/>
</dbReference>
<dbReference type="InterPro" id="IPR016143">
    <property type="entry name" value="Citrate_synth-like_sm_a-sub"/>
</dbReference>
<dbReference type="PROSITE" id="PS00480">
    <property type="entry name" value="CITRATE_SYNTHASE"/>
    <property type="match status" value="1"/>
</dbReference>
<dbReference type="GO" id="GO:0005829">
    <property type="term" value="C:cytosol"/>
    <property type="evidence" value="ECO:0007669"/>
    <property type="project" value="TreeGrafter"/>
</dbReference>
<dbReference type="InterPro" id="IPR016142">
    <property type="entry name" value="Citrate_synth-like_lrg_a-sub"/>
</dbReference>
<dbReference type="Pfam" id="PF00285">
    <property type="entry name" value="Citrate_synt"/>
    <property type="match status" value="1"/>
</dbReference>
<dbReference type="CDD" id="cd06109">
    <property type="entry name" value="BsCS-I_like"/>
    <property type="match status" value="1"/>
</dbReference>
<dbReference type="PIRSF" id="PIRSF001369">
    <property type="entry name" value="Citrate_synth"/>
    <property type="match status" value="1"/>
</dbReference>
<dbReference type="UniPathway" id="UPA00223"/>
<gene>
    <name evidence="8" type="ORF">G4Y79_06210</name>
</gene>
<feature type="active site" evidence="6">
    <location>
        <position position="257"/>
    </location>
</feature>
<feature type="active site" evidence="6">
    <location>
        <position position="314"/>
    </location>
</feature>
<keyword evidence="9" id="KW-1185">Reference proteome</keyword>
<name>A0A7S8EDT3_9CHLR</name>
<dbReference type="NCBIfam" id="NF009005">
    <property type="entry name" value="PRK12350.1"/>
    <property type="match status" value="1"/>
</dbReference>
<dbReference type="GO" id="GO:0005975">
    <property type="term" value="P:carbohydrate metabolic process"/>
    <property type="evidence" value="ECO:0007669"/>
    <property type="project" value="TreeGrafter"/>
</dbReference>
<comment type="similarity">
    <text evidence="2 5 7">Belongs to the citrate synthase family.</text>
</comment>
<dbReference type="GO" id="GO:0036440">
    <property type="term" value="F:citrate synthase activity"/>
    <property type="evidence" value="ECO:0007669"/>
    <property type="project" value="UniProtKB-EC"/>
</dbReference>
<dbReference type="InterPro" id="IPR024176">
    <property type="entry name" value="Citrate_synthase_bac-typ"/>
</dbReference>
<dbReference type="SUPFAM" id="SSF48256">
    <property type="entry name" value="Citrate synthase"/>
    <property type="match status" value="1"/>
</dbReference>
<dbReference type="AlphaFoldDB" id="A0A7S8EDT3"/>
<sequence length="378" mass="41310">MELETIMRPGLQGVIAAETRLSRPDGQRGVLVIAGYWLERIAPYATFEEMVYLLWHDRLPTAVELATFKAELAEKRALPPIAEDILRAAAAQKQPVMDALRMAAGTLNLVVDAADAQAAAQVAVAAFPTIVASYWRLLQGEALIAPRADLSHAANYLYMLTGDVPDADAVRALETYLNTVIDHGFNASTFTARVIASTQSDMIAAVVGAIGALKGPLHGGAPGPALDMVFEIGTPENAEPVIRAKLERGERLMGFGHRVYKVRDPRADVLNAAAERFFVGERAEFYALVRHVEQVALDLLEEYKPGRSLKTNVEFYTALVLHGIGLPTDLFSPTFAISRVGGWTAHALEHYASGRIIRPLAQYTGETERRWVPITERD</sequence>
<dbReference type="InterPro" id="IPR002020">
    <property type="entry name" value="Citrate_synthase"/>
</dbReference>
<dbReference type="PANTHER" id="PTHR11739">
    <property type="entry name" value="CITRATE SYNTHASE"/>
    <property type="match status" value="1"/>
</dbReference>
<dbReference type="InterPro" id="IPR036969">
    <property type="entry name" value="Citrate_synthase_sf"/>
</dbReference>
<dbReference type="PRINTS" id="PR00143">
    <property type="entry name" value="CITRTSNTHASE"/>
</dbReference>
<evidence type="ECO:0000256" key="6">
    <source>
        <dbReference type="PIRSR" id="PIRSR001369-1"/>
    </source>
</evidence>